<name>A0A964DXL7_9PROT</name>
<evidence type="ECO:0000313" key="5">
    <source>
        <dbReference type="Proteomes" id="UP000708298"/>
    </source>
</evidence>
<sequence length="329" mass="35676">MRIHIQNNPKQPEVFNVSPEQWGEALIRAGRSPTGYQVSFGETDGEFTAVGPDVEILISGPGTIKHLLPELQPDRAPKLKFIFAVAAGVDHMPADRMPPVPYLNNRGTHAEKAGEFVAMALLMLAAEMPAMIADQQNKVWGQRFTQGLRGRRATILGLGAMGGAAAEQAKHFGMTVTGLRTRPEPHPACDRVLPTDQLDAVLPETDFLIISAPLTPATRKILNKERIALLPKGSFVINIGRGPLIDQEALCDALDDGTLAGAVLDVFDPEPVKADDRVWTTRNMIMTPHVSVDDAVSYIPRSLDIFFANLAAFETGAPLLTPVDFSKGY</sequence>
<dbReference type="InterPro" id="IPR036291">
    <property type="entry name" value="NAD(P)-bd_dom_sf"/>
</dbReference>
<dbReference type="Gene3D" id="3.40.50.720">
    <property type="entry name" value="NAD(P)-binding Rossmann-like Domain"/>
    <property type="match status" value="2"/>
</dbReference>
<dbReference type="CDD" id="cd05300">
    <property type="entry name" value="2-Hacid_dh_1"/>
    <property type="match status" value="1"/>
</dbReference>
<dbReference type="EMBL" id="JAESVB010000001">
    <property type="protein sequence ID" value="MCB8873843.1"/>
    <property type="molecule type" value="Genomic_DNA"/>
</dbReference>
<dbReference type="RefSeq" id="WP_227319520.1">
    <property type="nucleotide sequence ID" value="NZ_JAESVB010000001.1"/>
</dbReference>
<gene>
    <name evidence="4" type="ORF">ASILVAE211_01520</name>
</gene>
<evidence type="ECO:0000256" key="2">
    <source>
        <dbReference type="ARBA" id="ARBA00023027"/>
    </source>
</evidence>
<dbReference type="InterPro" id="IPR006140">
    <property type="entry name" value="D-isomer_DH_NAD-bd"/>
</dbReference>
<dbReference type="PANTHER" id="PTHR43333">
    <property type="entry name" value="2-HACID_DH_C DOMAIN-CONTAINING PROTEIN"/>
    <property type="match status" value="1"/>
</dbReference>
<feature type="domain" description="D-isomer specific 2-hydroxyacid dehydrogenase NAD-binding" evidence="3">
    <location>
        <begin position="119"/>
        <end position="291"/>
    </location>
</feature>
<keyword evidence="5" id="KW-1185">Reference proteome</keyword>
<reference evidence="4" key="2">
    <citation type="submission" date="2021-01" db="EMBL/GenBank/DDBJ databases">
        <authorList>
            <person name="Mieszkin S."/>
            <person name="Pouder E."/>
            <person name="Alain K."/>
        </authorList>
    </citation>
    <scope>NUCLEOTIDE SEQUENCE</scope>
    <source>
        <strain evidence="4">HW T2.11</strain>
    </source>
</reference>
<dbReference type="GO" id="GO:0016616">
    <property type="term" value="F:oxidoreductase activity, acting on the CH-OH group of donors, NAD or NADP as acceptor"/>
    <property type="evidence" value="ECO:0007669"/>
    <property type="project" value="UniProtKB-ARBA"/>
</dbReference>
<evidence type="ECO:0000256" key="1">
    <source>
        <dbReference type="ARBA" id="ARBA00023002"/>
    </source>
</evidence>
<dbReference type="PANTHER" id="PTHR43333:SF1">
    <property type="entry name" value="D-ISOMER SPECIFIC 2-HYDROXYACID DEHYDROGENASE NAD-BINDING DOMAIN-CONTAINING PROTEIN"/>
    <property type="match status" value="1"/>
</dbReference>
<comment type="caution">
    <text evidence="4">The sequence shown here is derived from an EMBL/GenBank/DDBJ whole genome shotgun (WGS) entry which is preliminary data.</text>
</comment>
<proteinExistence type="predicted"/>
<accession>A0A964DXL7</accession>
<dbReference type="InterPro" id="IPR029753">
    <property type="entry name" value="D-isomer_DH_CS"/>
</dbReference>
<protein>
    <submittedName>
        <fullName evidence="4">D-2-hydroxyacid dehydrogenase</fullName>
    </submittedName>
</protein>
<dbReference type="SUPFAM" id="SSF52283">
    <property type="entry name" value="Formate/glycerate dehydrogenase catalytic domain-like"/>
    <property type="match status" value="1"/>
</dbReference>
<evidence type="ECO:0000313" key="4">
    <source>
        <dbReference type="EMBL" id="MCB8873843.1"/>
    </source>
</evidence>
<organism evidence="4 5">
    <name type="scientific">Acidisoma silvae</name>
    <dbReference type="NCBI Taxonomy" id="2802396"/>
    <lineage>
        <taxon>Bacteria</taxon>
        <taxon>Pseudomonadati</taxon>
        <taxon>Pseudomonadota</taxon>
        <taxon>Alphaproteobacteria</taxon>
        <taxon>Acetobacterales</taxon>
        <taxon>Acidocellaceae</taxon>
        <taxon>Acidisoma</taxon>
    </lineage>
</organism>
<dbReference type="Pfam" id="PF02826">
    <property type="entry name" value="2-Hacid_dh_C"/>
    <property type="match status" value="1"/>
</dbReference>
<evidence type="ECO:0000259" key="3">
    <source>
        <dbReference type="Pfam" id="PF02826"/>
    </source>
</evidence>
<dbReference type="Proteomes" id="UP000708298">
    <property type="component" value="Unassembled WGS sequence"/>
</dbReference>
<keyword evidence="1" id="KW-0560">Oxidoreductase</keyword>
<dbReference type="PROSITE" id="PS00671">
    <property type="entry name" value="D_2_HYDROXYACID_DH_3"/>
    <property type="match status" value="1"/>
</dbReference>
<dbReference type="AlphaFoldDB" id="A0A964DXL7"/>
<keyword evidence="2" id="KW-0520">NAD</keyword>
<dbReference type="GO" id="GO:0051287">
    <property type="term" value="F:NAD binding"/>
    <property type="evidence" value="ECO:0007669"/>
    <property type="project" value="InterPro"/>
</dbReference>
<reference evidence="4" key="1">
    <citation type="journal article" date="2021" name="Microorganisms">
        <title>Acidisoma silvae sp. nov. and Acidisomacellulosilytica sp. nov., Two Acidophilic Bacteria Isolated from Decaying Wood, Hydrolyzing Cellulose and Producing Poly-3-hydroxybutyrate.</title>
        <authorList>
            <person name="Mieszkin S."/>
            <person name="Pouder E."/>
            <person name="Uroz S."/>
            <person name="Simon-Colin C."/>
            <person name="Alain K."/>
        </authorList>
    </citation>
    <scope>NUCLEOTIDE SEQUENCE</scope>
    <source>
        <strain evidence="4">HW T2.11</strain>
    </source>
</reference>
<dbReference type="SUPFAM" id="SSF51735">
    <property type="entry name" value="NAD(P)-binding Rossmann-fold domains"/>
    <property type="match status" value="1"/>
</dbReference>